<dbReference type="InterPro" id="IPR036390">
    <property type="entry name" value="WH_DNA-bd_sf"/>
</dbReference>
<dbReference type="Proteomes" id="UP000472265">
    <property type="component" value="Chromosome 22"/>
</dbReference>
<dbReference type="AlphaFoldDB" id="A0A671TU47"/>
<dbReference type="PANTHER" id="PTHR10015">
    <property type="entry name" value="HEAT SHOCK TRANSCRIPTION FACTOR"/>
    <property type="match status" value="1"/>
</dbReference>
<evidence type="ECO:0000256" key="1">
    <source>
        <dbReference type="ARBA" id="ARBA00004123"/>
    </source>
</evidence>
<evidence type="ECO:0000256" key="2">
    <source>
        <dbReference type="ARBA" id="ARBA00006403"/>
    </source>
</evidence>
<evidence type="ECO:0000256" key="10">
    <source>
        <dbReference type="SAM" id="MobiDB-lite"/>
    </source>
</evidence>
<keyword evidence="5" id="KW-0238">DNA-binding</keyword>
<dbReference type="InterPro" id="IPR000232">
    <property type="entry name" value="HSF_DNA-bd"/>
</dbReference>
<dbReference type="OMA" id="GKQCGID"/>
<dbReference type="OrthoDB" id="60033at2759"/>
<keyword evidence="8" id="KW-0539">Nucleus</keyword>
<dbReference type="GO" id="GO:0043565">
    <property type="term" value="F:sequence-specific DNA binding"/>
    <property type="evidence" value="ECO:0007669"/>
    <property type="project" value="InterPro"/>
</dbReference>
<evidence type="ECO:0000256" key="4">
    <source>
        <dbReference type="ARBA" id="ARBA00023016"/>
    </source>
</evidence>
<evidence type="ECO:0000259" key="11">
    <source>
        <dbReference type="PROSITE" id="PS00434"/>
    </source>
</evidence>
<name>A0A671TU47_SPAAU</name>
<sequence>MKHNSNVPAFLTKLWTLVEDEDTNEFICWSQEGNSFLVLDEQRFAKEILPKYFKHNNMASFIRQLNMYGFRKVMHIDTGIVKQERDGPVEFQHPYFKHGQDDLLENIKRKVSNTRPEDTKIRQEDLSKILASVQSVHTKQENIDARLATLKRENEALWREISDLRQKHAHQQQLIKKLIHFIVTLVQNNHILNLKRKRPVLMNSNGKKPKYIDQIYDEKVCVEQSSVNSLNGAKVSETSDEVIICNLTENDAEVTAEITESSPRAVEQGDVEIMEVELDSCALQPAETEVSTSCTADIKQTEAGGSAADDSQRSRTLDSSEPTSALQLNKPSFLSLEDPVKMMDSILNENGAISQNINLLGKVELMDYLDSIDCSLEDFQAMLYGKQFSMDFDPLEESLSSKENTAQLNIGRTDEGSTDKQLIQYTTCPLLAFLDGSTTPQELDLATTSGSSTYSSSHLQPSSSSDTRVEAEPPSELLDTSLELRQRPCSSLIRLEPLTEAEASAETLFYLCELSPAGPETREST</sequence>
<keyword evidence="7" id="KW-0804">Transcription</keyword>
<keyword evidence="6" id="KW-0010">Activator</keyword>
<proteinExistence type="inferred from homology"/>
<evidence type="ECO:0000256" key="5">
    <source>
        <dbReference type="ARBA" id="ARBA00023125"/>
    </source>
</evidence>
<feature type="region of interest" description="Disordered" evidence="10">
    <location>
        <begin position="300"/>
        <end position="324"/>
    </location>
</feature>
<feature type="compositionally biased region" description="Low complexity" evidence="10">
    <location>
        <begin position="447"/>
        <end position="465"/>
    </location>
</feature>
<keyword evidence="13" id="KW-1185">Reference proteome</keyword>
<keyword evidence="3" id="KW-0805">Transcription regulation</keyword>
<evidence type="ECO:0000256" key="3">
    <source>
        <dbReference type="ARBA" id="ARBA00023015"/>
    </source>
</evidence>
<dbReference type="RefSeq" id="XP_030261506.1">
    <property type="nucleotide sequence ID" value="XM_030405646.1"/>
</dbReference>
<dbReference type="GeneID" id="115574244"/>
<evidence type="ECO:0000256" key="8">
    <source>
        <dbReference type="ARBA" id="ARBA00023242"/>
    </source>
</evidence>
<dbReference type="Pfam" id="PF00447">
    <property type="entry name" value="HSF_DNA-bind"/>
    <property type="match status" value="1"/>
</dbReference>
<dbReference type="SMART" id="SM00415">
    <property type="entry name" value="HSF"/>
    <property type="match status" value="1"/>
</dbReference>
<evidence type="ECO:0000256" key="7">
    <source>
        <dbReference type="ARBA" id="ARBA00023163"/>
    </source>
</evidence>
<reference evidence="12" key="1">
    <citation type="submission" date="2021-04" db="EMBL/GenBank/DDBJ databases">
        <authorList>
            <consortium name="Wellcome Sanger Institute Data Sharing"/>
        </authorList>
    </citation>
    <scope>NUCLEOTIDE SEQUENCE [LARGE SCALE GENOMIC DNA]</scope>
</reference>
<evidence type="ECO:0000256" key="9">
    <source>
        <dbReference type="RuleBase" id="RU004020"/>
    </source>
</evidence>
<dbReference type="PROSITE" id="PS00434">
    <property type="entry name" value="HSF_DOMAIN"/>
    <property type="match status" value="1"/>
</dbReference>
<dbReference type="GeneTree" id="ENSGT00940000155906"/>
<protein>
    <submittedName>
        <fullName evidence="12">Heat shock transcription factor 2</fullName>
    </submittedName>
</protein>
<evidence type="ECO:0000313" key="12">
    <source>
        <dbReference type="Ensembl" id="ENSSAUP00010005483.1"/>
    </source>
</evidence>
<keyword evidence="4" id="KW-0346">Stress response</keyword>
<comment type="subcellular location">
    <subcellularLocation>
        <location evidence="1">Nucleus</location>
    </subcellularLocation>
</comment>
<evidence type="ECO:0000256" key="6">
    <source>
        <dbReference type="ARBA" id="ARBA00023159"/>
    </source>
</evidence>
<gene>
    <name evidence="12" type="primary">HSF2</name>
    <name evidence="12" type="synonym">hsf2</name>
</gene>
<feature type="domain" description="HSF-type DNA-binding" evidence="11">
    <location>
        <begin position="49"/>
        <end position="73"/>
    </location>
</feature>
<dbReference type="InterPro" id="IPR010542">
    <property type="entry name" value="Vert_HSTF_C"/>
</dbReference>
<dbReference type="Gene3D" id="1.10.10.10">
    <property type="entry name" value="Winged helix-like DNA-binding domain superfamily/Winged helix DNA-binding domain"/>
    <property type="match status" value="1"/>
</dbReference>
<accession>A0A671TU47</accession>
<dbReference type="GO" id="GO:0005634">
    <property type="term" value="C:nucleus"/>
    <property type="evidence" value="ECO:0007669"/>
    <property type="project" value="UniProtKB-SubCell"/>
</dbReference>
<dbReference type="InParanoid" id="A0A671TU47"/>
<dbReference type="PANTHER" id="PTHR10015:SF185">
    <property type="entry name" value="HEAT SHOCK FACTOR PROTEIN 2"/>
    <property type="match status" value="1"/>
</dbReference>
<dbReference type="CTD" id="3298"/>
<dbReference type="GO" id="GO:0003700">
    <property type="term" value="F:DNA-binding transcription factor activity"/>
    <property type="evidence" value="ECO:0007669"/>
    <property type="project" value="InterPro"/>
</dbReference>
<dbReference type="Ensembl" id="ENSSAUT00010005888.1">
    <property type="protein sequence ID" value="ENSSAUP00010005483.1"/>
    <property type="gene ID" value="ENSSAUG00010002763.1"/>
</dbReference>
<feature type="region of interest" description="Disordered" evidence="10">
    <location>
        <begin position="443"/>
        <end position="476"/>
    </location>
</feature>
<reference evidence="12" key="3">
    <citation type="submission" date="2025-09" db="UniProtKB">
        <authorList>
            <consortium name="Ensembl"/>
        </authorList>
    </citation>
    <scope>IDENTIFICATION</scope>
</reference>
<dbReference type="FunFam" id="1.10.10.10:FF:000027">
    <property type="entry name" value="Heat shock transcription factor 1"/>
    <property type="match status" value="1"/>
</dbReference>
<comment type="similarity">
    <text evidence="2 9">Belongs to the HSF family.</text>
</comment>
<dbReference type="SUPFAM" id="SSF46785">
    <property type="entry name" value="Winged helix' DNA-binding domain"/>
    <property type="match status" value="1"/>
</dbReference>
<dbReference type="PRINTS" id="PR00056">
    <property type="entry name" value="HSFDOMAIN"/>
</dbReference>
<dbReference type="Pfam" id="PF06546">
    <property type="entry name" value="Vert_HS_TF"/>
    <property type="match status" value="1"/>
</dbReference>
<dbReference type="InterPro" id="IPR036388">
    <property type="entry name" value="WH-like_DNA-bd_sf"/>
</dbReference>
<reference evidence="12" key="2">
    <citation type="submission" date="2025-08" db="UniProtKB">
        <authorList>
            <consortium name="Ensembl"/>
        </authorList>
    </citation>
    <scope>IDENTIFICATION</scope>
</reference>
<organism evidence="12 13">
    <name type="scientific">Sparus aurata</name>
    <name type="common">Gilthead sea bream</name>
    <dbReference type="NCBI Taxonomy" id="8175"/>
    <lineage>
        <taxon>Eukaryota</taxon>
        <taxon>Metazoa</taxon>
        <taxon>Chordata</taxon>
        <taxon>Craniata</taxon>
        <taxon>Vertebrata</taxon>
        <taxon>Euteleostomi</taxon>
        <taxon>Actinopterygii</taxon>
        <taxon>Neopterygii</taxon>
        <taxon>Teleostei</taxon>
        <taxon>Neoteleostei</taxon>
        <taxon>Acanthomorphata</taxon>
        <taxon>Eupercaria</taxon>
        <taxon>Spariformes</taxon>
        <taxon>Sparidae</taxon>
        <taxon>Sparus</taxon>
    </lineage>
</organism>
<evidence type="ECO:0000313" key="13">
    <source>
        <dbReference type="Proteomes" id="UP000472265"/>
    </source>
</evidence>